<organism evidence="1 2">
    <name type="scientific">Luteolibacter ambystomatis</name>
    <dbReference type="NCBI Taxonomy" id="2824561"/>
    <lineage>
        <taxon>Bacteria</taxon>
        <taxon>Pseudomonadati</taxon>
        <taxon>Verrucomicrobiota</taxon>
        <taxon>Verrucomicrobiia</taxon>
        <taxon>Verrucomicrobiales</taxon>
        <taxon>Verrucomicrobiaceae</taxon>
        <taxon>Luteolibacter</taxon>
    </lineage>
</organism>
<dbReference type="Proteomes" id="UP000676169">
    <property type="component" value="Chromosome"/>
</dbReference>
<dbReference type="RefSeq" id="WP_211629992.1">
    <property type="nucleotide sequence ID" value="NZ_CP073100.1"/>
</dbReference>
<dbReference type="AlphaFoldDB" id="A0A975IYH9"/>
<evidence type="ECO:0008006" key="3">
    <source>
        <dbReference type="Google" id="ProtNLM"/>
    </source>
</evidence>
<reference evidence="1" key="1">
    <citation type="submission" date="2021-04" db="EMBL/GenBank/DDBJ databases">
        <title>Luteolibacter sp. 32A isolated from the skin of an Anderson's salamander (Ambystoma andersonii).</title>
        <authorList>
            <person name="Spergser J."/>
            <person name="Busse H.-J."/>
        </authorList>
    </citation>
    <scope>NUCLEOTIDE SEQUENCE</scope>
    <source>
        <strain evidence="1">32A</strain>
    </source>
</reference>
<evidence type="ECO:0000313" key="1">
    <source>
        <dbReference type="EMBL" id="QUE49903.1"/>
    </source>
</evidence>
<accession>A0A975IYH9</accession>
<sequence>MRILKAIGGAMIAVVFGGALVSCGTVHSITPAAKLLPPEQRVTLETSRTKEEQNQMCDYADSKFGGFTSRGDFFTRQGYAGPGVVVAINGQYGRYFERDKRGCYAASSVRASIVCEPGKLKIISIPIWTGLSENVDHVYEFQAKPGHRYFIGNTYQFPSPSISRWLPMVYDKTEGKVIPLEGMKPHMVRLPNMGGPPTLIVL</sequence>
<keyword evidence="2" id="KW-1185">Reference proteome</keyword>
<name>A0A975IYH9_9BACT</name>
<proteinExistence type="predicted"/>
<protein>
    <recommendedName>
        <fullName evidence="3">Lipoprotein</fullName>
    </recommendedName>
</protein>
<dbReference type="KEGG" id="lamb:KBB96_13620"/>
<dbReference type="PROSITE" id="PS51257">
    <property type="entry name" value="PROKAR_LIPOPROTEIN"/>
    <property type="match status" value="1"/>
</dbReference>
<evidence type="ECO:0000313" key="2">
    <source>
        <dbReference type="Proteomes" id="UP000676169"/>
    </source>
</evidence>
<dbReference type="EMBL" id="CP073100">
    <property type="protein sequence ID" value="QUE49903.1"/>
    <property type="molecule type" value="Genomic_DNA"/>
</dbReference>
<gene>
    <name evidence="1" type="ORF">KBB96_13620</name>
</gene>